<evidence type="ECO:0000259" key="3">
    <source>
        <dbReference type="PROSITE" id="PS51484"/>
    </source>
</evidence>
<evidence type="ECO:0000256" key="2">
    <source>
        <dbReference type="ARBA" id="ARBA00038413"/>
    </source>
</evidence>
<dbReference type="OrthoDB" id="446578at2759"/>
<keyword evidence="5" id="KW-1185">Reference proteome</keyword>
<keyword evidence="1" id="KW-0325">Glycoprotein</keyword>
<comment type="caution">
    <text evidence="4">The sequence shown here is derived from an EMBL/GenBank/DDBJ whole genome shotgun (WGS) entry which is preliminary data.</text>
</comment>
<proteinExistence type="inferred from homology"/>
<evidence type="ECO:0000256" key="1">
    <source>
        <dbReference type="ARBA" id="ARBA00023180"/>
    </source>
</evidence>
<reference evidence="4 5" key="1">
    <citation type="journal article" date="2013" name="Curr. Biol.">
        <title>The Genome of the Foraminiferan Reticulomyxa filosa.</title>
        <authorList>
            <person name="Glockner G."/>
            <person name="Hulsmann N."/>
            <person name="Schleicher M."/>
            <person name="Noegel A.A."/>
            <person name="Eichinger L."/>
            <person name="Gallinger C."/>
            <person name="Pawlowski J."/>
            <person name="Sierra R."/>
            <person name="Euteneuer U."/>
            <person name="Pillet L."/>
            <person name="Moustafa A."/>
            <person name="Platzer M."/>
            <person name="Groth M."/>
            <person name="Szafranski K."/>
            <person name="Schliwa M."/>
        </authorList>
    </citation>
    <scope>NUCLEOTIDE SEQUENCE [LARGE SCALE GENOMIC DNA]</scope>
</reference>
<dbReference type="InterPro" id="IPR019316">
    <property type="entry name" value="G8_domain"/>
</dbReference>
<evidence type="ECO:0000313" key="4">
    <source>
        <dbReference type="EMBL" id="ETO27253.1"/>
    </source>
</evidence>
<name>X6NMU2_RETFI</name>
<dbReference type="PANTHER" id="PTHR47687:SF4">
    <property type="entry name" value="G8 DOMAIN-CONTAINING PROTEIN DDB_G0286311-RELATED"/>
    <property type="match status" value="1"/>
</dbReference>
<dbReference type="Pfam" id="PF10162">
    <property type="entry name" value="G8"/>
    <property type="match status" value="1"/>
</dbReference>
<dbReference type="InterPro" id="IPR052334">
    <property type="entry name" value="G8_domain-comF-like"/>
</dbReference>
<comment type="similarity">
    <text evidence="2">Belongs to the comF family.</text>
</comment>
<dbReference type="PROSITE" id="PS51484">
    <property type="entry name" value="G8"/>
    <property type="match status" value="1"/>
</dbReference>
<protein>
    <recommendedName>
        <fullName evidence="3">G8 domain-containing protein</fullName>
    </recommendedName>
</protein>
<accession>X6NMU2</accession>
<dbReference type="SMART" id="SM01225">
    <property type="entry name" value="G8"/>
    <property type="match status" value="1"/>
</dbReference>
<dbReference type="Pfam" id="PF24606">
    <property type="entry name" value="CEMIP_beta-hel"/>
    <property type="match status" value="1"/>
</dbReference>
<gene>
    <name evidence="4" type="ORF">RFI_09882</name>
</gene>
<dbReference type="EMBL" id="ASPP01007370">
    <property type="protein sequence ID" value="ETO27253.1"/>
    <property type="molecule type" value="Genomic_DNA"/>
</dbReference>
<dbReference type="InterPro" id="IPR055401">
    <property type="entry name" value="CEMIP_beta-hel_dom"/>
</dbReference>
<feature type="domain" description="G8" evidence="3">
    <location>
        <begin position="32"/>
        <end position="169"/>
    </location>
</feature>
<dbReference type="PANTHER" id="PTHR47687">
    <property type="entry name" value="G8 DOMAIN-CONTAINING PROTEIN DDB_G0288475-RELATED"/>
    <property type="match status" value="1"/>
</dbReference>
<feature type="non-terminal residue" evidence="4">
    <location>
        <position position="339"/>
    </location>
</feature>
<organism evidence="4 5">
    <name type="scientific">Reticulomyxa filosa</name>
    <dbReference type="NCBI Taxonomy" id="46433"/>
    <lineage>
        <taxon>Eukaryota</taxon>
        <taxon>Sar</taxon>
        <taxon>Rhizaria</taxon>
        <taxon>Retaria</taxon>
        <taxon>Foraminifera</taxon>
        <taxon>Monothalamids</taxon>
        <taxon>Reticulomyxidae</taxon>
        <taxon>Reticulomyxa</taxon>
    </lineage>
</organism>
<dbReference type="AlphaFoldDB" id="X6NMU2"/>
<sequence>MRTLDEEIPSGVWNRTNCPHLQSGLIYWESASTWSSTLGHIPTSSDKTITLPSNKKVVLRNCSFSVITNDVSHPYQQIVVPSGSELIFDDSDIELHVREIKISQGGKLSIGSESCRLFSNIKIVFHGNKSDSSVSNSDSSKTSKGILNSGGTVDIHGKQYHPTWTRLTYTIVPGDDLVYLQDQVNWEVGQQIVVITSSWFDCPPEYEDDWCTPCYSWQSCDVAKQQNEVRTIVAIDNSTDGNFRILQVDSPFQYQHWASFEYQSEVVLLSRRIVVEGTDTGDNFGGHILIGGDTYGIGRISGVLGYQMGQLNILGRYPFHFHLIGKGDNAKASYFQDCA</sequence>
<evidence type="ECO:0000313" key="5">
    <source>
        <dbReference type="Proteomes" id="UP000023152"/>
    </source>
</evidence>
<dbReference type="Proteomes" id="UP000023152">
    <property type="component" value="Unassembled WGS sequence"/>
</dbReference>